<evidence type="ECO:0000259" key="7">
    <source>
        <dbReference type="PROSITE" id="PS51085"/>
    </source>
</evidence>
<keyword evidence="2" id="KW-0349">Heme</keyword>
<dbReference type="InterPro" id="IPR017972">
    <property type="entry name" value="Cyt_P450_CS"/>
</dbReference>
<accession>A0A9X2D7N9</accession>
<dbReference type="GO" id="GO:0051537">
    <property type="term" value="F:2 iron, 2 sulfur cluster binding"/>
    <property type="evidence" value="ECO:0007669"/>
    <property type="project" value="InterPro"/>
</dbReference>
<evidence type="ECO:0000256" key="5">
    <source>
        <dbReference type="ARBA" id="ARBA00023004"/>
    </source>
</evidence>
<dbReference type="GO" id="GO:0020037">
    <property type="term" value="F:heme binding"/>
    <property type="evidence" value="ECO:0007669"/>
    <property type="project" value="InterPro"/>
</dbReference>
<dbReference type="InterPro" id="IPR001128">
    <property type="entry name" value="Cyt_P450"/>
</dbReference>
<protein>
    <submittedName>
        <fullName evidence="9">Cytochrome P450/oxidoreductase</fullName>
    </submittedName>
</protein>
<feature type="domain" description="2Fe-2S ferredoxin-type" evidence="7">
    <location>
        <begin position="651"/>
        <end position="736"/>
    </location>
</feature>
<keyword evidence="4" id="KW-0560">Oxidoreductase</keyword>
<dbReference type="InterPro" id="IPR001433">
    <property type="entry name" value="OxRdtase_FAD/NAD-bd"/>
</dbReference>
<dbReference type="CDD" id="cd00207">
    <property type="entry name" value="fer2"/>
    <property type="match status" value="1"/>
</dbReference>
<dbReference type="Gene3D" id="1.10.630.10">
    <property type="entry name" value="Cytochrome P450"/>
    <property type="match status" value="1"/>
</dbReference>
<comment type="caution">
    <text evidence="9">The sequence shown here is derived from an EMBL/GenBank/DDBJ whole genome shotgun (WGS) entry which is preliminary data.</text>
</comment>
<dbReference type="GO" id="GO:0005506">
    <property type="term" value="F:iron ion binding"/>
    <property type="evidence" value="ECO:0007669"/>
    <property type="project" value="InterPro"/>
</dbReference>
<dbReference type="SUPFAM" id="SSF54292">
    <property type="entry name" value="2Fe-2S ferredoxin-like"/>
    <property type="match status" value="1"/>
</dbReference>
<dbReference type="PANTHER" id="PTHR46696:SF6">
    <property type="entry name" value="P450, PUTATIVE (EUROFUNG)-RELATED"/>
    <property type="match status" value="1"/>
</dbReference>
<evidence type="ECO:0000256" key="3">
    <source>
        <dbReference type="ARBA" id="ARBA00022723"/>
    </source>
</evidence>
<dbReference type="Gene3D" id="2.40.30.10">
    <property type="entry name" value="Translation factors"/>
    <property type="match status" value="1"/>
</dbReference>
<evidence type="ECO:0000313" key="10">
    <source>
        <dbReference type="Proteomes" id="UP001139485"/>
    </source>
</evidence>
<dbReference type="InterPro" id="IPR006058">
    <property type="entry name" value="2Fe2S_fd_BS"/>
</dbReference>
<dbReference type="InterPro" id="IPR039261">
    <property type="entry name" value="FNR_nucleotide-bd"/>
</dbReference>
<comment type="similarity">
    <text evidence="1">Belongs to the cytochrome P450 family.</text>
</comment>
<reference evidence="9" key="1">
    <citation type="submission" date="2022-05" db="EMBL/GenBank/DDBJ databases">
        <authorList>
            <person name="Tuo L."/>
        </authorList>
    </citation>
    <scope>NUCLEOTIDE SEQUENCE</scope>
    <source>
        <strain evidence="9">BSK12Z-4</strain>
    </source>
</reference>
<evidence type="ECO:0000256" key="2">
    <source>
        <dbReference type="ARBA" id="ARBA00022617"/>
    </source>
</evidence>
<gene>
    <name evidence="9" type="ORF">M8330_11245</name>
</gene>
<proteinExistence type="inferred from homology"/>
<dbReference type="GO" id="GO:0016705">
    <property type="term" value="F:oxidoreductase activity, acting on paired donors, with incorporation or reduction of molecular oxygen"/>
    <property type="evidence" value="ECO:0007669"/>
    <property type="project" value="InterPro"/>
</dbReference>
<dbReference type="AlphaFoldDB" id="A0A9X2D7N9"/>
<dbReference type="PROSITE" id="PS51085">
    <property type="entry name" value="2FE2S_FER_2"/>
    <property type="match status" value="1"/>
</dbReference>
<keyword evidence="5" id="KW-0408">Iron</keyword>
<dbReference type="SUPFAM" id="SSF48264">
    <property type="entry name" value="Cytochrome P450"/>
    <property type="match status" value="1"/>
</dbReference>
<dbReference type="Pfam" id="PF00111">
    <property type="entry name" value="Fer2"/>
    <property type="match status" value="1"/>
</dbReference>
<keyword evidence="10" id="KW-1185">Reference proteome</keyword>
<dbReference type="Gene3D" id="3.10.20.30">
    <property type="match status" value="1"/>
</dbReference>
<dbReference type="InterPro" id="IPR017938">
    <property type="entry name" value="Riboflavin_synthase-like_b-brl"/>
</dbReference>
<name>A0A9X2D7N9_9ACTN</name>
<dbReference type="InterPro" id="IPR036010">
    <property type="entry name" value="2Fe-2S_ferredoxin-like_sf"/>
</dbReference>
<evidence type="ECO:0000256" key="6">
    <source>
        <dbReference type="ARBA" id="ARBA00023033"/>
    </source>
</evidence>
<dbReference type="FunFam" id="1.10.630.10:FF:000018">
    <property type="entry name" value="Cytochrome P450 monooxygenase"/>
    <property type="match status" value="1"/>
</dbReference>
<keyword evidence="3" id="KW-0479">Metal-binding</keyword>
<dbReference type="InterPro" id="IPR036396">
    <property type="entry name" value="Cyt_P450_sf"/>
</dbReference>
<dbReference type="RefSeq" id="WP_250827391.1">
    <property type="nucleotide sequence ID" value="NZ_JAMOIL010000012.1"/>
</dbReference>
<dbReference type="PROSITE" id="PS00197">
    <property type="entry name" value="2FE2S_FER_1"/>
    <property type="match status" value="1"/>
</dbReference>
<keyword evidence="6" id="KW-0503">Monooxygenase</keyword>
<feature type="domain" description="FAD-binding FR-type" evidence="8">
    <location>
        <begin position="423"/>
        <end position="526"/>
    </location>
</feature>
<evidence type="ECO:0000256" key="1">
    <source>
        <dbReference type="ARBA" id="ARBA00010617"/>
    </source>
</evidence>
<dbReference type="Pfam" id="PF00175">
    <property type="entry name" value="NAD_binding_1"/>
    <property type="match status" value="1"/>
</dbReference>
<dbReference type="EMBL" id="JAMOIL010000012">
    <property type="protein sequence ID" value="MCM0620865.1"/>
    <property type="molecule type" value="Genomic_DNA"/>
</dbReference>
<dbReference type="GO" id="GO:0004497">
    <property type="term" value="F:monooxygenase activity"/>
    <property type="evidence" value="ECO:0007669"/>
    <property type="project" value="UniProtKB-KW"/>
</dbReference>
<dbReference type="Pfam" id="PF00067">
    <property type="entry name" value="p450"/>
    <property type="match status" value="1"/>
</dbReference>
<dbReference type="InterPro" id="IPR017927">
    <property type="entry name" value="FAD-bd_FR_type"/>
</dbReference>
<dbReference type="PANTHER" id="PTHR46696">
    <property type="entry name" value="P450, PUTATIVE (EUROFUNG)-RELATED"/>
    <property type="match status" value="1"/>
</dbReference>
<dbReference type="Proteomes" id="UP001139485">
    <property type="component" value="Unassembled WGS sequence"/>
</dbReference>
<dbReference type="InterPro" id="IPR001041">
    <property type="entry name" value="2Fe-2S_ferredoxin-type"/>
</dbReference>
<dbReference type="PRINTS" id="PR00359">
    <property type="entry name" value="BP450"/>
</dbReference>
<dbReference type="Gene3D" id="3.40.50.80">
    <property type="entry name" value="Nucleotide-binding domain of ferredoxin-NADP reductase (FNR) module"/>
    <property type="match status" value="1"/>
</dbReference>
<dbReference type="InterPro" id="IPR002397">
    <property type="entry name" value="Cyt_P450_B"/>
</dbReference>
<dbReference type="InterPro" id="IPR012675">
    <property type="entry name" value="Beta-grasp_dom_sf"/>
</dbReference>
<dbReference type="PROSITE" id="PS00086">
    <property type="entry name" value="CYTOCHROME_P450"/>
    <property type="match status" value="1"/>
</dbReference>
<dbReference type="PROSITE" id="PS51384">
    <property type="entry name" value="FAD_FR"/>
    <property type="match status" value="1"/>
</dbReference>
<dbReference type="SUPFAM" id="SSF63380">
    <property type="entry name" value="Riboflavin synthase domain-like"/>
    <property type="match status" value="1"/>
</dbReference>
<evidence type="ECO:0000256" key="4">
    <source>
        <dbReference type="ARBA" id="ARBA00023002"/>
    </source>
</evidence>
<evidence type="ECO:0000259" key="8">
    <source>
        <dbReference type="PROSITE" id="PS51384"/>
    </source>
</evidence>
<dbReference type="SUPFAM" id="SSF52343">
    <property type="entry name" value="Ferredoxin reductase-like, C-terminal NADP-linked domain"/>
    <property type="match status" value="1"/>
</dbReference>
<organism evidence="9 10">
    <name type="scientific">Nocardioides bruguierae</name>
    <dbReference type="NCBI Taxonomy" id="2945102"/>
    <lineage>
        <taxon>Bacteria</taxon>
        <taxon>Bacillati</taxon>
        <taxon>Actinomycetota</taxon>
        <taxon>Actinomycetes</taxon>
        <taxon>Propionibacteriales</taxon>
        <taxon>Nocardioidaceae</taxon>
        <taxon>Nocardioides</taxon>
    </lineage>
</organism>
<sequence length="736" mass="80138">MTTVVPEYNPFAPGFYDDPFPTYAWMRDAAPVFHSERWGWYALSRFEDVRTAILDADTFRSFEGMDLDDTAHMQLGPGSLPNTDNPRHDKIRAIVQPWFTPRRIGGLEEPIRQVVRNLVAQWRERGSADLAAELAWPMPFDVFFTLMGLPIATGEERERLEGWVHGLKGRVPGTPHLTDAAVVDTAAITQYFRDLLQERKERPADDLVSLIAHAEIDGVPFAPEDIDPASEVLGLMMVLFLGGVESTAGLTATTLKLLAENPDQRELVRADPTLIPQAIEEAVRWATPLQLTARTTSRDVHLHGQVIPQGSRVALVTGAANRDERRFPDADRYDVTRGLIKHVGFGEGVHGCLGAPLARLEVRIALEEALPVLGDYELDGAPTFYPSSVNMYCWQHLPVTFTPPAAETQALDGKREETASTALTEHAVVVEEKVEAADGVVAITLRADSVDGRLPSWAPGAHVDVVAGDAPVRQYSLCGDVEDRGRYRIGVLREPASRGGSAHLHEGVSVGDRLVVRGPRNHFALSPSPRYLFLAGGIGITPILPMIAAAEAAGAEWQLVYGGRTKASMAFLDELAVHGDKVRLVPQDTDGHLPLAELLGTPLADTQVYVCGPGPLLDAVEESCAHWPSGSLHLERFAPREDADLGPARPFEVQLVRTGVTLHVPADRSALDVVHEAGVDVLSSCAEGTCGTCETRVLEGEVEHRDSVLEPAERAAQDCMMLCVSRACSDRLVLDL</sequence>
<evidence type="ECO:0000313" key="9">
    <source>
        <dbReference type="EMBL" id="MCM0620865.1"/>
    </source>
</evidence>
<dbReference type="CDD" id="cd06185">
    <property type="entry name" value="PDR_like"/>
    <property type="match status" value="1"/>
</dbReference>